<proteinExistence type="inferred from homology"/>
<sequence>MIKRSFLSGILFLCVVACFGDNYRKNKKIIVAYVTSWTKTLPDPRYVTHINYAFGHVTATFDGVRIDNEQRLREIASLKTANPHLKILLSIGGWGSGGFSEMAADAGNREKFSNDCARIVKQFELDGIDIDWEYPTSKAGGISATQEDTRNFTLLMKQIRKSIGRKKLLTLASVISGQYIDFAAIKNLVNFVNIMAYDAGRPPKHHAALYRSAMTGWASGEEAVNAHKLAGMPSAKLVLGIPLYGRGNKTDIKEFVHYRDLVKLEGFISKWDSVAQVPYLVNAAGEFVCSFESPESIAIKGSFIREKGLLGAMYWEHAGDTEDNVLGKAIFSSVVTGAD</sequence>
<evidence type="ECO:0000256" key="1">
    <source>
        <dbReference type="ARBA" id="ARBA00000822"/>
    </source>
</evidence>
<dbReference type="InterPro" id="IPR050314">
    <property type="entry name" value="Glycosyl_Hydrlase_18"/>
</dbReference>
<dbReference type="EC" id="3.2.1.14" evidence="2"/>
<evidence type="ECO:0000256" key="4">
    <source>
        <dbReference type="ARBA" id="ARBA00023295"/>
    </source>
</evidence>
<evidence type="ECO:0000256" key="3">
    <source>
        <dbReference type="ARBA" id="ARBA00022801"/>
    </source>
</evidence>
<comment type="catalytic activity">
    <reaction evidence="1">
        <text>Random endo-hydrolysis of N-acetyl-beta-D-glucosaminide (1-&gt;4)-beta-linkages in chitin and chitodextrins.</text>
        <dbReference type="EC" id="3.2.1.14"/>
    </reaction>
</comment>
<evidence type="ECO:0000259" key="7">
    <source>
        <dbReference type="PROSITE" id="PS51910"/>
    </source>
</evidence>
<dbReference type="Gene3D" id="3.20.20.80">
    <property type="entry name" value="Glycosidases"/>
    <property type="match status" value="1"/>
</dbReference>
<evidence type="ECO:0000256" key="6">
    <source>
        <dbReference type="RuleBase" id="RU004453"/>
    </source>
</evidence>
<gene>
    <name evidence="8" type="ORF">LQ567_18590</name>
</gene>
<evidence type="ECO:0000256" key="5">
    <source>
        <dbReference type="RuleBase" id="RU000489"/>
    </source>
</evidence>
<dbReference type="Pfam" id="PF00704">
    <property type="entry name" value="Glyco_hydro_18"/>
    <property type="match status" value="1"/>
</dbReference>
<keyword evidence="9" id="KW-1185">Reference proteome</keyword>
<keyword evidence="4 5" id="KW-0326">Glycosidase</keyword>
<evidence type="ECO:0000313" key="9">
    <source>
        <dbReference type="Proteomes" id="UP001199816"/>
    </source>
</evidence>
<dbReference type="InterPro" id="IPR011583">
    <property type="entry name" value="Chitinase_II/V-like_cat"/>
</dbReference>
<accession>A0ABS8PUP6</accession>
<keyword evidence="3 5" id="KW-0378">Hydrolase</keyword>
<dbReference type="PROSITE" id="PS01095">
    <property type="entry name" value="GH18_1"/>
    <property type="match status" value="1"/>
</dbReference>
<dbReference type="Proteomes" id="UP001199816">
    <property type="component" value="Unassembled WGS sequence"/>
</dbReference>
<dbReference type="InterPro" id="IPR001223">
    <property type="entry name" value="Glyco_hydro18_cat"/>
</dbReference>
<protein>
    <recommendedName>
        <fullName evidence="2">chitinase</fullName>
        <ecNumber evidence="2">3.2.1.14</ecNumber>
    </recommendedName>
</protein>
<dbReference type="PANTHER" id="PTHR11177">
    <property type="entry name" value="CHITINASE"/>
    <property type="match status" value="1"/>
</dbReference>
<dbReference type="GO" id="GO:0016787">
    <property type="term" value="F:hydrolase activity"/>
    <property type="evidence" value="ECO:0007669"/>
    <property type="project" value="UniProtKB-KW"/>
</dbReference>
<dbReference type="RefSeq" id="WP_231007006.1">
    <property type="nucleotide sequence ID" value="NZ_JAJNEC010000005.1"/>
</dbReference>
<feature type="domain" description="GH18" evidence="7">
    <location>
        <begin position="14"/>
        <end position="339"/>
    </location>
</feature>
<reference evidence="8 9" key="1">
    <citation type="submission" date="2021-11" db="EMBL/GenBank/DDBJ databases">
        <title>Genomic of Niabella pedocola.</title>
        <authorList>
            <person name="Wu T."/>
        </authorList>
    </citation>
    <scope>NUCLEOTIDE SEQUENCE [LARGE SCALE GENOMIC DNA]</scope>
    <source>
        <strain evidence="8 9">JCM 31011</strain>
    </source>
</reference>
<name>A0ABS8PUP6_9BACT</name>
<dbReference type="InterPro" id="IPR001579">
    <property type="entry name" value="Glyco_hydro_18_chit_AS"/>
</dbReference>
<organism evidence="8 9">
    <name type="scientific">Niabella pedocola</name>
    <dbReference type="NCBI Taxonomy" id="1752077"/>
    <lineage>
        <taxon>Bacteria</taxon>
        <taxon>Pseudomonadati</taxon>
        <taxon>Bacteroidota</taxon>
        <taxon>Chitinophagia</taxon>
        <taxon>Chitinophagales</taxon>
        <taxon>Chitinophagaceae</taxon>
        <taxon>Niabella</taxon>
    </lineage>
</organism>
<dbReference type="PANTHER" id="PTHR11177:SF317">
    <property type="entry name" value="CHITINASE 12-RELATED"/>
    <property type="match status" value="1"/>
</dbReference>
<dbReference type="PROSITE" id="PS51910">
    <property type="entry name" value="GH18_2"/>
    <property type="match status" value="1"/>
</dbReference>
<dbReference type="SUPFAM" id="SSF51445">
    <property type="entry name" value="(Trans)glycosidases"/>
    <property type="match status" value="1"/>
</dbReference>
<comment type="caution">
    <text evidence="8">The sequence shown here is derived from an EMBL/GenBank/DDBJ whole genome shotgun (WGS) entry which is preliminary data.</text>
</comment>
<dbReference type="SMART" id="SM00636">
    <property type="entry name" value="Glyco_18"/>
    <property type="match status" value="1"/>
</dbReference>
<evidence type="ECO:0000313" key="8">
    <source>
        <dbReference type="EMBL" id="MCD2424797.1"/>
    </source>
</evidence>
<dbReference type="EMBL" id="JAJNEC010000005">
    <property type="protein sequence ID" value="MCD2424797.1"/>
    <property type="molecule type" value="Genomic_DNA"/>
</dbReference>
<dbReference type="InterPro" id="IPR017853">
    <property type="entry name" value="GH"/>
</dbReference>
<evidence type="ECO:0000256" key="2">
    <source>
        <dbReference type="ARBA" id="ARBA00012729"/>
    </source>
</evidence>
<comment type="similarity">
    <text evidence="6">Belongs to the glycosyl hydrolase 18 family.</text>
</comment>